<comment type="caution">
    <text evidence="1">The sequence shown here is derived from an EMBL/GenBank/DDBJ whole genome shotgun (WGS) entry which is preliminary data.</text>
</comment>
<accession>A0A4Z1C3M8</accession>
<name>A0A4Z1C3M8_9GAMM</name>
<dbReference type="RefSeq" id="WP_135802614.1">
    <property type="nucleotide sequence ID" value="NZ_SRPF01000002.1"/>
</dbReference>
<keyword evidence="2" id="KW-1185">Reference proteome</keyword>
<gene>
    <name evidence="1" type="ORF">E5Q11_06545</name>
</gene>
<organism evidence="1 2">
    <name type="scientific">Marinobacter confluentis</name>
    <dbReference type="NCBI Taxonomy" id="1697557"/>
    <lineage>
        <taxon>Bacteria</taxon>
        <taxon>Pseudomonadati</taxon>
        <taxon>Pseudomonadota</taxon>
        <taxon>Gammaproteobacteria</taxon>
        <taxon>Pseudomonadales</taxon>
        <taxon>Marinobacteraceae</taxon>
        <taxon>Marinobacter</taxon>
    </lineage>
</organism>
<evidence type="ECO:0000313" key="2">
    <source>
        <dbReference type="Proteomes" id="UP000298325"/>
    </source>
</evidence>
<evidence type="ECO:0000313" key="1">
    <source>
        <dbReference type="EMBL" id="TGN39950.1"/>
    </source>
</evidence>
<dbReference type="Proteomes" id="UP000298325">
    <property type="component" value="Unassembled WGS sequence"/>
</dbReference>
<reference evidence="1 2" key="1">
    <citation type="submission" date="2019-04" db="EMBL/GenBank/DDBJ databases">
        <authorList>
            <person name="Park S."/>
            <person name="Yoon J.-H."/>
        </authorList>
    </citation>
    <scope>NUCLEOTIDE SEQUENCE [LARGE SCALE GENOMIC DNA]</scope>
    <source>
        <strain evidence="1 2">HJM-18</strain>
    </source>
</reference>
<protein>
    <submittedName>
        <fullName evidence="1">Uncharacterized protein</fullName>
    </submittedName>
</protein>
<proteinExistence type="predicted"/>
<sequence length="319" mass="35981">MRNPNPCRAGLWLVLIIGSLFATPVLAETRTLALAAELQQTLTESPESLRWLAPNHDMELTHENIGLEPENCSKPVPAMVSRSTHRFLVRCETTQMEKLRMVDLLIVTSWTHADDGWETGQMVSVNRLGTRYGGLSLQEARRNALKHQGRVLLPLDRHEGSPSGPFEEAFIVLSEQRIEQLNAVWEAILTTEKLPLAQLQHWRDQNWPDGLVGLRKDGQLLLQKGSLTGAGALVKSLEEHGRLPEFAKGLIRPVPSTRSWQSARPPGEPMFMLEMMYANRTDYALAISDKAPESRQNNTQRMSEGMPFHLVFMPIERNL</sequence>
<dbReference type="AlphaFoldDB" id="A0A4Z1C3M8"/>
<dbReference type="EMBL" id="SRPF01000002">
    <property type="protein sequence ID" value="TGN39950.1"/>
    <property type="molecule type" value="Genomic_DNA"/>
</dbReference>